<dbReference type="PANTHER" id="PTHR10671:SF108">
    <property type="entry name" value="CLAUDIN FAMILY PROTEIN-RELATED"/>
    <property type="match status" value="1"/>
</dbReference>
<feature type="transmembrane region" description="Helical" evidence="6">
    <location>
        <begin position="205"/>
        <end position="228"/>
    </location>
</feature>
<dbReference type="InterPro" id="IPR050579">
    <property type="entry name" value="PMP-22/EMP/MP20-like"/>
</dbReference>
<evidence type="ECO:0000256" key="4">
    <source>
        <dbReference type="ARBA" id="ARBA00023136"/>
    </source>
</evidence>
<name>A0A7M5XHL6_9CNID</name>
<keyword evidence="2 6" id="KW-0812">Transmembrane</keyword>
<feature type="compositionally biased region" description="Low complexity" evidence="5">
    <location>
        <begin position="62"/>
        <end position="85"/>
    </location>
</feature>
<protein>
    <submittedName>
        <fullName evidence="7">Uncharacterized protein</fullName>
    </submittedName>
</protein>
<feature type="transmembrane region" description="Helical" evidence="6">
    <location>
        <begin position="176"/>
        <end position="198"/>
    </location>
</feature>
<reference evidence="7" key="1">
    <citation type="submission" date="2021-01" db="UniProtKB">
        <authorList>
            <consortium name="EnsemblMetazoa"/>
        </authorList>
    </citation>
    <scope>IDENTIFICATION</scope>
</reference>
<dbReference type="Pfam" id="PF00822">
    <property type="entry name" value="PMP22_Claudin"/>
    <property type="match status" value="1"/>
</dbReference>
<evidence type="ECO:0000256" key="6">
    <source>
        <dbReference type="SAM" id="Phobius"/>
    </source>
</evidence>
<evidence type="ECO:0000256" key="5">
    <source>
        <dbReference type="SAM" id="MobiDB-lite"/>
    </source>
</evidence>
<dbReference type="Proteomes" id="UP000594262">
    <property type="component" value="Unplaced"/>
</dbReference>
<organism evidence="7 8">
    <name type="scientific">Clytia hemisphaerica</name>
    <dbReference type="NCBI Taxonomy" id="252671"/>
    <lineage>
        <taxon>Eukaryota</taxon>
        <taxon>Metazoa</taxon>
        <taxon>Cnidaria</taxon>
        <taxon>Hydrozoa</taxon>
        <taxon>Hydroidolina</taxon>
        <taxon>Leptothecata</taxon>
        <taxon>Obeliida</taxon>
        <taxon>Clytiidae</taxon>
        <taxon>Clytia</taxon>
    </lineage>
</organism>
<dbReference type="PANTHER" id="PTHR10671">
    <property type="entry name" value="EPITHELIAL MEMBRANE PROTEIN-RELATED"/>
    <property type="match status" value="1"/>
</dbReference>
<comment type="subcellular location">
    <subcellularLocation>
        <location evidence="1">Membrane</location>
        <topology evidence="1">Multi-pass membrane protein</topology>
    </subcellularLocation>
</comment>
<sequence>MGSNKQGEMQKTVKVKIAKINNNNNNNAKKTKAPNPPKIKTVITTKTKVKETKTKETKVNIKNTPGSSKTTIKTTTKTGQSSGSTVKLPNISIPRIPTPTVAYAQFKALKWTKWTKMVFAFLILLFFMQIVCTSTTSWVAFGSTQSHGLFRVCKEESVGSGTTECSDYQHLADFQIQMQALMMVSIFMFLFCFVYLIFWMKGRNLPLIVLAVLVEITALLIVVSASIFTDKHFCAVGRSKLGTFGWSYYLAWATSLVAIVTGILVTKVS</sequence>
<feature type="region of interest" description="Disordered" evidence="5">
    <location>
        <begin position="62"/>
        <end position="86"/>
    </location>
</feature>
<dbReference type="GO" id="GO:0005886">
    <property type="term" value="C:plasma membrane"/>
    <property type="evidence" value="ECO:0007669"/>
    <property type="project" value="TreeGrafter"/>
</dbReference>
<evidence type="ECO:0000313" key="7">
    <source>
        <dbReference type="EnsemblMetazoa" id="CLYHEMP023182.1"/>
    </source>
</evidence>
<accession>A0A7M5XHL6</accession>
<evidence type="ECO:0000256" key="1">
    <source>
        <dbReference type="ARBA" id="ARBA00004141"/>
    </source>
</evidence>
<evidence type="ECO:0000256" key="2">
    <source>
        <dbReference type="ARBA" id="ARBA00022692"/>
    </source>
</evidence>
<dbReference type="EnsemblMetazoa" id="CLYHEMT023182.1">
    <property type="protein sequence ID" value="CLYHEMP023182.1"/>
    <property type="gene ID" value="CLYHEMG023182"/>
</dbReference>
<proteinExistence type="predicted"/>
<dbReference type="RefSeq" id="XP_066924971.1">
    <property type="nucleotide sequence ID" value="XM_067068870.1"/>
</dbReference>
<dbReference type="Gene3D" id="1.20.140.150">
    <property type="match status" value="1"/>
</dbReference>
<dbReference type="AlphaFoldDB" id="A0A7M5XHL6"/>
<keyword evidence="8" id="KW-1185">Reference proteome</keyword>
<dbReference type="InterPro" id="IPR004031">
    <property type="entry name" value="PMP22/EMP/MP20/Claudin"/>
</dbReference>
<evidence type="ECO:0000313" key="8">
    <source>
        <dbReference type="Proteomes" id="UP000594262"/>
    </source>
</evidence>
<keyword evidence="3 6" id="KW-1133">Transmembrane helix</keyword>
<feature type="transmembrane region" description="Helical" evidence="6">
    <location>
        <begin position="248"/>
        <end position="266"/>
    </location>
</feature>
<evidence type="ECO:0000256" key="3">
    <source>
        <dbReference type="ARBA" id="ARBA00022989"/>
    </source>
</evidence>
<keyword evidence="4 6" id="KW-0472">Membrane</keyword>
<feature type="transmembrane region" description="Helical" evidence="6">
    <location>
        <begin position="117"/>
        <end position="141"/>
    </location>
</feature>
<dbReference type="GeneID" id="136812371"/>